<reference evidence="1 2" key="1">
    <citation type="journal article" date="2022" name="Genome Biol. Evol.">
        <title>The Spruce Budworm Genome: Reconstructing the Evolutionary History of Antifreeze Proteins.</title>
        <authorList>
            <person name="Beliveau C."/>
            <person name="Gagne P."/>
            <person name="Picq S."/>
            <person name="Vernygora O."/>
            <person name="Keeling C.I."/>
            <person name="Pinkney K."/>
            <person name="Doucet D."/>
            <person name="Wen F."/>
            <person name="Johnston J.S."/>
            <person name="Maaroufi H."/>
            <person name="Boyle B."/>
            <person name="Laroche J."/>
            <person name="Dewar K."/>
            <person name="Juretic N."/>
            <person name="Blackburn G."/>
            <person name="Nisole A."/>
            <person name="Brunet B."/>
            <person name="Brandao M."/>
            <person name="Lumley L."/>
            <person name="Duan J."/>
            <person name="Quan G."/>
            <person name="Lucarotti C.J."/>
            <person name="Roe A.D."/>
            <person name="Sperling F.A.H."/>
            <person name="Levesque R.C."/>
            <person name="Cusson M."/>
        </authorList>
    </citation>
    <scope>NUCLEOTIDE SEQUENCE [LARGE SCALE GENOMIC DNA]</scope>
    <source>
        <strain evidence="1">Glfc:IPQL:Cfum</strain>
    </source>
</reference>
<accession>A0ACC0K6B7</accession>
<evidence type="ECO:0000313" key="1">
    <source>
        <dbReference type="EMBL" id="KAI8431952.1"/>
    </source>
</evidence>
<gene>
    <name evidence="1" type="ORF">MSG28_004487</name>
</gene>
<evidence type="ECO:0000313" key="2">
    <source>
        <dbReference type="Proteomes" id="UP001064048"/>
    </source>
</evidence>
<proteinExistence type="predicted"/>
<protein>
    <submittedName>
        <fullName evidence="1">Uncharacterized protein</fullName>
    </submittedName>
</protein>
<comment type="caution">
    <text evidence="1">The sequence shown here is derived from an EMBL/GenBank/DDBJ whole genome shotgun (WGS) entry which is preliminary data.</text>
</comment>
<sequence length="71" mass="7787">MNLPVPFPLPQPDACKGSGLTCPLKAGEVANYAATLPVLKSYPKVKVDVKWELKNENDQDLVCIMIPARIH</sequence>
<dbReference type="Proteomes" id="UP001064048">
    <property type="component" value="Chromosome 7"/>
</dbReference>
<name>A0ACC0K6B7_CHOFU</name>
<organism evidence="1 2">
    <name type="scientific">Choristoneura fumiferana</name>
    <name type="common">Spruce budworm moth</name>
    <name type="synonym">Archips fumiferana</name>
    <dbReference type="NCBI Taxonomy" id="7141"/>
    <lineage>
        <taxon>Eukaryota</taxon>
        <taxon>Metazoa</taxon>
        <taxon>Ecdysozoa</taxon>
        <taxon>Arthropoda</taxon>
        <taxon>Hexapoda</taxon>
        <taxon>Insecta</taxon>
        <taxon>Pterygota</taxon>
        <taxon>Neoptera</taxon>
        <taxon>Endopterygota</taxon>
        <taxon>Lepidoptera</taxon>
        <taxon>Glossata</taxon>
        <taxon>Ditrysia</taxon>
        <taxon>Tortricoidea</taxon>
        <taxon>Tortricidae</taxon>
        <taxon>Tortricinae</taxon>
        <taxon>Choristoneura</taxon>
    </lineage>
</organism>
<keyword evidence="2" id="KW-1185">Reference proteome</keyword>
<dbReference type="EMBL" id="CM046107">
    <property type="protein sequence ID" value="KAI8431952.1"/>
    <property type="molecule type" value="Genomic_DNA"/>
</dbReference>